<gene>
    <name evidence="1" type="ORF">ACI8B_610008</name>
</gene>
<protein>
    <submittedName>
        <fullName evidence="1">Uncharacterized protein</fullName>
    </submittedName>
</protein>
<evidence type="ECO:0000313" key="2">
    <source>
        <dbReference type="Proteomes" id="UP000430404"/>
    </source>
</evidence>
<organism evidence="1 2">
    <name type="scientific">Acinetobacter proteolyticus</name>
    <dbReference type="NCBI Taxonomy" id="1776741"/>
    <lineage>
        <taxon>Bacteria</taxon>
        <taxon>Pseudomonadati</taxon>
        <taxon>Pseudomonadota</taxon>
        <taxon>Gammaproteobacteria</taxon>
        <taxon>Moraxellales</taxon>
        <taxon>Moraxellaceae</taxon>
        <taxon>Acinetobacter</taxon>
    </lineage>
</organism>
<sequence length="466" mass="54745">MKFKRQIHAQIYTPNMLTEPKDFFRRVKHYCDYFPEMLPEKCGFWSPLKIPFSPEIIENMIPNDRGGAADRLSCQRLKKPRCQIQFSPSRHGHTHSTEYIGPELEQIDQKKLINYLKIATLQFNGDLAVIDANRHKDPDPRIIEGWSNVTPYTHQLKHWLPDMYWGVVFGKPYVDLFGLECLLSTPAYLVEKLSDHAVYIQLSEHLQDVFEKNDQIDGQRELVKHHLGYDAFWSAEKSYVINIDYRFLKGLSEHTVVHIPLQTNYTDVFRVPHFNLISDSYMQAETPPANIYTYLSEIKKLETDQWSIQLSQAWLLRPFDPVALGYSADDIYSHGDVQEIEFFYKPDGYDSPIEKELFIGAWDRTDQEKISRQEYTESSIQALIENYPPAASKWVTVESKIVHFEEYSEVYLDQTDQQDFNLFRIAIKVIIFDSYFVKLTFMDYWCNELSESKQISDPIFSSFQVK</sequence>
<name>A0A653KDW9_9GAMM</name>
<evidence type="ECO:0000313" key="1">
    <source>
        <dbReference type="EMBL" id="VXA58296.1"/>
    </source>
</evidence>
<dbReference type="AlphaFoldDB" id="A0A653KDW9"/>
<reference evidence="1 2" key="1">
    <citation type="submission" date="2019-10" db="EMBL/GenBank/DDBJ databases">
        <authorList>
            <person name="Karimi E."/>
        </authorList>
    </citation>
    <scope>NUCLEOTIDE SEQUENCE [LARGE SCALE GENOMIC DNA]</scope>
    <source>
        <strain evidence="1">Acinetobacter sp. 8BE</strain>
    </source>
</reference>
<dbReference type="EMBL" id="CABWKZ010000058">
    <property type="protein sequence ID" value="VXA58296.1"/>
    <property type="molecule type" value="Genomic_DNA"/>
</dbReference>
<dbReference type="Proteomes" id="UP000430404">
    <property type="component" value="Unassembled WGS sequence"/>
</dbReference>
<dbReference type="RefSeq" id="WP_159725862.1">
    <property type="nucleotide sequence ID" value="NZ_LR732769.1"/>
</dbReference>
<accession>A0A653KDW9</accession>
<proteinExistence type="predicted"/>